<dbReference type="InterPro" id="IPR037185">
    <property type="entry name" value="EmrE-like"/>
</dbReference>
<dbReference type="GO" id="GO:0015199">
    <property type="term" value="F:amino-acid betaine transmembrane transporter activity"/>
    <property type="evidence" value="ECO:0007669"/>
    <property type="project" value="TreeGrafter"/>
</dbReference>
<evidence type="ECO:0000256" key="2">
    <source>
        <dbReference type="ARBA" id="ARBA00022448"/>
    </source>
</evidence>
<dbReference type="PANTHER" id="PTHR30561:SF1">
    <property type="entry name" value="MULTIDRUG TRANSPORTER EMRE"/>
    <property type="match status" value="1"/>
</dbReference>
<comment type="subcellular location">
    <subcellularLocation>
        <location evidence="1 8">Cell membrane</location>
        <topology evidence="1 8">Multi-pass membrane protein</topology>
    </subcellularLocation>
</comment>
<comment type="similarity">
    <text evidence="7 8">Belongs to the drug/metabolite transporter (DMT) superfamily. Small multidrug resistance (SMR) (TC 2.A.7.1) family.</text>
</comment>
<evidence type="ECO:0000256" key="1">
    <source>
        <dbReference type="ARBA" id="ARBA00004651"/>
    </source>
</evidence>
<dbReference type="GO" id="GO:0015297">
    <property type="term" value="F:antiporter activity"/>
    <property type="evidence" value="ECO:0007669"/>
    <property type="project" value="TreeGrafter"/>
</dbReference>
<evidence type="ECO:0000256" key="9">
    <source>
        <dbReference type="SAM" id="Phobius"/>
    </source>
</evidence>
<dbReference type="InterPro" id="IPR045324">
    <property type="entry name" value="Small_multidrug_res"/>
</dbReference>
<keyword evidence="4 8" id="KW-0812">Transmembrane</keyword>
<evidence type="ECO:0000256" key="6">
    <source>
        <dbReference type="ARBA" id="ARBA00023136"/>
    </source>
</evidence>
<sequence>MSWIYLSIAIFAEIIATTALKKADGFSVLGPSIVTISGYAIAFYFLSLSLKHIPVGVAYAVWSGVGIVAISLIGLILFKQRLDTAGMIGMGFIVVGVLILNVFSKSSS</sequence>
<evidence type="ECO:0000256" key="3">
    <source>
        <dbReference type="ARBA" id="ARBA00022475"/>
    </source>
</evidence>
<dbReference type="SUPFAM" id="SSF103481">
    <property type="entry name" value="Multidrug resistance efflux transporter EmrE"/>
    <property type="match status" value="1"/>
</dbReference>
<dbReference type="Pfam" id="PF00893">
    <property type="entry name" value="Multi_Drug_Res"/>
    <property type="match status" value="1"/>
</dbReference>
<dbReference type="GO" id="GO:1990961">
    <property type="term" value="P:xenobiotic detoxification by transmembrane export across the plasma membrane"/>
    <property type="evidence" value="ECO:0007669"/>
    <property type="project" value="UniProtKB-ARBA"/>
</dbReference>
<feature type="transmembrane region" description="Helical" evidence="9">
    <location>
        <begin position="58"/>
        <end position="78"/>
    </location>
</feature>
<name>A0A9D2VI12_9BURK</name>
<proteinExistence type="inferred from homology"/>
<evidence type="ECO:0000313" key="10">
    <source>
        <dbReference type="EMBL" id="HJH24900.1"/>
    </source>
</evidence>
<reference evidence="10" key="1">
    <citation type="journal article" date="2021" name="PeerJ">
        <title>Extensive microbial diversity within the chicken gut microbiome revealed by metagenomics and culture.</title>
        <authorList>
            <person name="Gilroy R."/>
            <person name="Ravi A."/>
            <person name="Getino M."/>
            <person name="Pursley I."/>
            <person name="Horton D.L."/>
            <person name="Alikhan N.F."/>
            <person name="Baker D."/>
            <person name="Gharbi K."/>
            <person name="Hall N."/>
            <person name="Watson M."/>
            <person name="Adriaenssens E.M."/>
            <person name="Foster-Nyarko E."/>
            <person name="Jarju S."/>
            <person name="Secka A."/>
            <person name="Antonio M."/>
            <person name="Oren A."/>
            <person name="Chaudhuri R.R."/>
            <person name="La Ragione R."/>
            <person name="Hildebrand F."/>
            <person name="Pallen M.J."/>
        </authorList>
    </citation>
    <scope>NUCLEOTIDE SEQUENCE</scope>
    <source>
        <strain evidence="10">CHK175-13533</strain>
    </source>
</reference>
<dbReference type="InterPro" id="IPR000390">
    <property type="entry name" value="Small_drug/metabolite_transptr"/>
</dbReference>
<organism evidence="10 11">
    <name type="scientific">Paenalcaligenes hominis</name>
    <dbReference type="NCBI Taxonomy" id="643674"/>
    <lineage>
        <taxon>Bacteria</taxon>
        <taxon>Pseudomonadati</taxon>
        <taxon>Pseudomonadota</taxon>
        <taxon>Betaproteobacteria</taxon>
        <taxon>Burkholderiales</taxon>
        <taxon>Alcaligenaceae</taxon>
        <taxon>Paenalcaligenes</taxon>
    </lineage>
</organism>
<feature type="transmembrane region" description="Helical" evidence="9">
    <location>
        <begin position="26"/>
        <end position="46"/>
    </location>
</feature>
<keyword evidence="6 9" id="KW-0472">Membrane</keyword>
<comment type="caution">
    <text evidence="10">The sequence shown here is derived from an EMBL/GenBank/DDBJ whole genome shotgun (WGS) entry which is preliminary data.</text>
</comment>
<evidence type="ECO:0000256" key="7">
    <source>
        <dbReference type="ARBA" id="ARBA00038032"/>
    </source>
</evidence>
<dbReference type="FunFam" id="1.10.3730.20:FF:000001">
    <property type="entry name" value="Quaternary ammonium compound resistance transporter SugE"/>
    <property type="match status" value="1"/>
</dbReference>
<dbReference type="AlphaFoldDB" id="A0A9D2VI12"/>
<keyword evidence="2" id="KW-0813">Transport</keyword>
<gene>
    <name evidence="10" type="ORF">K8U84_10135</name>
</gene>
<dbReference type="PANTHER" id="PTHR30561">
    <property type="entry name" value="SMR FAMILY PROTON-DEPENDENT DRUG EFFLUX TRANSPORTER SUGE"/>
    <property type="match status" value="1"/>
</dbReference>
<evidence type="ECO:0000256" key="4">
    <source>
        <dbReference type="ARBA" id="ARBA00022692"/>
    </source>
</evidence>
<protein>
    <submittedName>
        <fullName evidence="10">Multidrug efflux SMR transporter</fullName>
    </submittedName>
</protein>
<evidence type="ECO:0000313" key="11">
    <source>
        <dbReference type="Proteomes" id="UP000700248"/>
    </source>
</evidence>
<dbReference type="RefSeq" id="WP_276831680.1">
    <property type="nucleotide sequence ID" value="NZ_DYTQ01000106.1"/>
</dbReference>
<dbReference type="Gene3D" id="1.10.3730.20">
    <property type="match status" value="1"/>
</dbReference>
<accession>A0A9D2VI12</accession>
<dbReference type="Proteomes" id="UP000700248">
    <property type="component" value="Unassembled WGS sequence"/>
</dbReference>
<dbReference type="GO" id="GO:0031460">
    <property type="term" value="P:glycine betaine transport"/>
    <property type="evidence" value="ECO:0007669"/>
    <property type="project" value="TreeGrafter"/>
</dbReference>
<dbReference type="EMBL" id="DYTQ01000106">
    <property type="protein sequence ID" value="HJH24900.1"/>
    <property type="molecule type" value="Genomic_DNA"/>
</dbReference>
<dbReference type="GO" id="GO:0015220">
    <property type="term" value="F:choline transmembrane transporter activity"/>
    <property type="evidence" value="ECO:0007669"/>
    <property type="project" value="TreeGrafter"/>
</dbReference>
<keyword evidence="3" id="KW-1003">Cell membrane</keyword>
<evidence type="ECO:0000256" key="8">
    <source>
        <dbReference type="RuleBase" id="RU003942"/>
    </source>
</evidence>
<evidence type="ECO:0000256" key="5">
    <source>
        <dbReference type="ARBA" id="ARBA00022989"/>
    </source>
</evidence>
<reference evidence="10" key="2">
    <citation type="submission" date="2021-09" db="EMBL/GenBank/DDBJ databases">
        <authorList>
            <person name="Gilroy R."/>
        </authorList>
    </citation>
    <scope>NUCLEOTIDE SEQUENCE</scope>
    <source>
        <strain evidence="10">CHK175-13533</strain>
    </source>
</reference>
<keyword evidence="5 9" id="KW-1133">Transmembrane helix</keyword>
<dbReference type="GO" id="GO:0005886">
    <property type="term" value="C:plasma membrane"/>
    <property type="evidence" value="ECO:0007669"/>
    <property type="project" value="UniProtKB-SubCell"/>
</dbReference>
<feature type="transmembrane region" description="Helical" evidence="9">
    <location>
        <begin position="84"/>
        <end position="103"/>
    </location>
</feature>